<evidence type="ECO:0000256" key="7">
    <source>
        <dbReference type="SAM" id="Phobius"/>
    </source>
</evidence>
<feature type="transmembrane region" description="Helical" evidence="7">
    <location>
        <begin position="98"/>
        <end position="116"/>
    </location>
</feature>
<dbReference type="Proteomes" id="UP000183015">
    <property type="component" value="Unassembled WGS sequence"/>
</dbReference>
<keyword evidence="5 7" id="KW-0472">Membrane</keyword>
<dbReference type="EMBL" id="FOAZ01000002">
    <property type="protein sequence ID" value="SEK57328.1"/>
    <property type="molecule type" value="Genomic_DNA"/>
</dbReference>
<evidence type="ECO:0000256" key="1">
    <source>
        <dbReference type="ARBA" id="ARBA00004651"/>
    </source>
</evidence>
<dbReference type="PANTHER" id="PTHR23513:SF6">
    <property type="entry name" value="MAJOR FACILITATOR SUPERFAMILY ASSOCIATED DOMAIN-CONTAINING PROTEIN"/>
    <property type="match status" value="1"/>
</dbReference>
<evidence type="ECO:0000256" key="6">
    <source>
        <dbReference type="SAM" id="MobiDB-lite"/>
    </source>
</evidence>
<evidence type="ECO:0000256" key="3">
    <source>
        <dbReference type="ARBA" id="ARBA00022692"/>
    </source>
</evidence>
<name>A0A1H7I4H5_STRJI</name>
<feature type="transmembrane region" description="Helical" evidence="7">
    <location>
        <begin position="146"/>
        <end position="165"/>
    </location>
</feature>
<dbReference type="eggNOG" id="COG2814">
    <property type="taxonomic scope" value="Bacteria"/>
</dbReference>
<dbReference type="InterPro" id="IPR011701">
    <property type="entry name" value="MFS"/>
</dbReference>
<dbReference type="Pfam" id="PF07690">
    <property type="entry name" value="MFS_1"/>
    <property type="match status" value="1"/>
</dbReference>
<dbReference type="AlphaFoldDB" id="A0A1H7I4H5"/>
<dbReference type="Gene3D" id="1.20.1250.20">
    <property type="entry name" value="MFS general substrate transporter like domains"/>
    <property type="match status" value="1"/>
</dbReference>
<feature type="transmembrane region" description="Helical" evidence="7">
    <location>
        <begin position="12"/>
        <end position="36"/>
    </location>
</feature>
<feature type="compositionally biased region" description="Low complexity" evidence="6">
    <location>
        <begin position="302"/>
        <end position="312"/>
    </location>
</feature>
<dbReference type="STRING" id="235985.SAMN05414137_102495"/>
<dbReference type="GO" id="GO:0022857">
    <property type="term" value="F:transmembrane transporter activity"/>
    <property type="evidence" value="ECO:0007669"/>
    <property type="project" value="InterPro"/>
</dbReference>
<dbReference type="SUPFAM" id="SSF103473">
    <property type="entry name" value="MFS general substrate transporter"/>
    <property type="match status" value="1"/>
</dbReference>
<keyword evidence="3 7" id="KW-0812">Transmembrane</keyword>
<keyword evidence="4 7" id="KW-1133">Transmembrane helix</keyword>
<evidence type="ECO:0000256" key="2">
    <source>
        <dbReference type="ARBA" id="ARBA00022475"/>
    </source>
</evidence>
<evidence type="ECO:0000256" key="5">
    <source>
        <dbReference type="ARBA" id="ARBA00023136"/>
    </source>
</evidence>
<evidence type="ECO:0000256" key="4">
    <source>
        <dbReference type="ARBA" id="ARBA00022989"/>
    </source>
</evidence>
<proteinExistence type="predicted"/>
<dbReference type="RefSeq" id="WP_052438413.1">
    <property type="nucleotide sequence ID" value="NZ_BBPN01000005.1"/>
</dbReference>
<dbReference type="GO" id="GO:0005886">
    <property type="term" value="C:plasma membrane"/>
    <property type="evidence" value="ECO:0007669"/>
    <property type="project" value="UniProtKB-SubCell"/>
</dbReference>
<evidence type="ECO:0000313" key="8">
    <source>
        <dbReference type="EMBL" id="SEK57328.1"/>
    </source>
</evidence>
<dbReference type="PANTHER" id="PTHR23513">
    <property type="entry name" value="INTEGRAL MEMBRANE EFFLUX PROTEIN-RELATED"/>
    <property type="match status" value="1"/>
</dbReference>
<evidence type="ECO:0000313" key="9">
    <source>
        <dbReference type="Proteomes" id="UP000183015"/>
    </source>
</evidence>
<feature type="transmembrane region" description="Helical" evidence="7">
    <location>
        <begin position="74"/>
        <end position="92"/>
    </location>
</feature>
<sequence>MNTLRTNRDFRLVWTAGLISDTGDWMLLVALPVLVYQATGSTLGTAFAFLVELLPVLLVTPIAGRLADRGDRRILLVAVSLLQAAFLLPLLGGSRLPILYAVIAVQAVLASVFDATKNALLPTLVPPWQLVSANVLIGLNQNLGRLVGAALGGIALVGGGVWIVTLGDTASFLLSAVLIARARAGAAPPPSGSREARTAGSAAGSPFSRRPIRASLAVLALTAVAQGLFVVLFVVFVARTLHGSAAENGLLRGVQAIGALAGGLALARAGSVRPGRLTGAACLALGALSLTAWNLPHLTPGSRSTSRSSSRSACPGSV</sequence>
<feature type="region of interest" description="Disordered" evidence="6">
    <location>
        <begin position="299"/>
        <end position="318"/>
    </location>
</feature>
<keyword evidence="2" id="KW-1003">Cell membrane</keyword>
<keyword evidence="9" id="KW-1185">Reference proteome</keyword>
<protein>
    <submittedName>
        <fullName evidence="8">Transmembrane secretion effector</fullName>
    </submittedName>
</protein>
<reference evidence="9" key="1">
    <citation type="submission" date="2016-10" db="EMBL/GenBank/DDBJ databases">
        <authorList>
            <person name="Varghese N."/>
        </authorList>
    </citation>
    <scope>NUCLEOTIDE SEQUENCE [LARGE SCALE GENOMIC DNA]</scope>
    <source>
        <strain evidence="9">DSM 45096 / BCRC 16803 / CGMCC 4.1857 / CIP 109030 / JCM 12277 / KCTC 19219 / NBRC 100920 / 33214</strain>
    </source>
</reference>
<dbReference type="InterPro" id="IPR036259">
    <property type="entry name" value="MFS_trans_sf"/>
</dbReference>
<feature type="region of interest" description="Disordered" evidence="6">
    <location>
        <begin position="185"/>
        <end position="206"/>
    </location>
</feature>
<organism evidence="8 9">
    <name type="scientific">Streptacidiphilus jiangxiensis</name>
    <dbReference type="NCBI Taxonomy" id="235985"/>
    <lineage>
        <taxon>Bacteria</taxon>
        <taxon>Bacillati</taxon>
        <taxon>Actinomycetota</taxon>
        <taxon>Actinomycetes</taxon>
        <taxon>Kitasatosporales</taxon>
        <taxon>Streptomycetaceae</taxon>
        <taxon>Streptacidiphilus</taxon>
    </lineage>
</organism>
<dbReference type="CDD" id="cd06173">
    <property type="entry name" value="MFS_MefA_like"/>
    <property type="match status" value="1"/>
</dbReference>
<gene>
    <name evidence="8" type="ORF">SAMN05414137_102495</name>
</gene>
<feature type="transmembrane region" description="Helical" evidence="7">
    <location>
        <begin position="216"/>
        <end position="238"/>
    </location>
</feature>
<comment type="subcellular location">
    <subcellularLocation>
        <location evidence="1">Cell membrane</location>
        <topology evidence="1">Multi-pass membrane protein</topology>
    </subcellularLocation>
</comment>
<feature type="transmembrane region" description="Helical" evidence="7">
    <location>
        <begin position="42"/>
        <end position="62"/>
    </location>
</feature>
<accession>A0A1H7I4H5</accession>